<evidence type="ECO:0000313" key="1">
    <source>
        <dbReference type="EMBL" id="GBF34589.1"/>
    </source>
</evidence>
<organism evidence="1 2">
    <name type="scientific">Desulfocucumis palustris</name>
    <dbReference type="NCBI Taxonomy" id="1898651"/>
    <lineage>
        <taxon>Bacteria</taxon>
        <taxon>Bacillati</taxon>
        <taxon>Bacillota</taxon>
        <taxon>Clostridia</taxon>
        <taxon>Eubacteriales</taxon>
        <taxon>Desulfocucumaceae</taxon>
        <taxon>Desulfocucumis</taxon>
    </lineage>
</organism>
<reference evidence="2" key="1">
    <citation type="submission" date="2018-02" db="EMBL/GenBank/DDBJ databases">
        <title>Genome sequence of Desulfocucumis palustris strain NAW-5.</title>
        <authorList>
            <person name="Watanabe M."/>
            <person name="Kojima H."/>
            <person name="Fukui M."/>
        </authorList>
    </citation>
    <scope>NUCLEOTIDE SEQUENCE [LARGE SCALE GENOMIC DNA]</scope>
    <source>
        <strain evidence="2">NAW-5</strain>
    </source>
</reference>
<dbReference type="AlphaFoldDB" id="A0A2L2XDZ9"/>
<sequence>MIMQSVGTPRRVRAGYAHAKKVWRRINGKPVLANRIT</sequence>
<proteinExistence type="predicted"/>
<gene>
    <name evidence="1" type="ORF">DCCM_3708</name>
</gene>
<dbReference type="EMBL" id="BFAV01000142">
    <property type="protein sequence ID" value="GBF34589.1"/>
    <property type="molecule type" value="Genomic_DNA"/>
</dbReference>
<dbReference type="Proteomes" id="UP000239549">
    <property type="component" value="Unassembled WGS sequence"/>
</dbReference>
<evidence type="ECO:0000313" key="2">
    <source>
        <dbReference type="Proteomes" id="UP000239549"/>
    </source>
</evidence>
<name>A0A2L2XDZ9_9FIRM</name>
<comment type="caution">
    <text evidence="1">The sequence shown here is derived from an EMBL/GenBank/DDBJ whole genome shotgun (WGS) entry which is preliminary data.</text>
</comment>
<keyword evidence="2" id="KW-1185">Reference proteome</keyword>
<protein>
    <submittedName>
        <fullName evidence="1">Uncharacterized protein</fullName>
    </submittedName>
</protein>
<accession>A0A2L2XDZ9</accession>